<dbReference type="Gene3D" id="1.10.150.50">
    <property type="entry name" value="Transcription Factor, Ets-1"/>
    <property type="match status" value="1"/>
</dbReference>
<dbReference type="EMBL" id="ML994005">
    <property type="protein sequence ID" value="KAF2200798.1"/>
    <property type="molecule type" value="Genomic_DNA"/>
</dbReference>
<organism evidence="8 9">
    <name type="scientific">Delitschia confertaspora ATCC 74209</name>
    <dbReference type="NCBI Taxonomy" id="1513339"/>
    <lineage>
        <taxon>Eukaryota</taxon>
        <taxon>Fungi</taxon>
        <taxon>Dikarya</taxon>
        <taxon>Ascomycota</taxon>
        <taxon>Pezizomycotina</taxon>
        <taxon>Dothideomycetes</taxon>
        <taxon>Pleosporomycetidae</taxon>
        <taxon>Pleosporales</taxon>
        <taxon>Delitschiaceae</taxon>
        <taxon>Delitschia</taxon>
    </lineage>
</organism>
<dbReference type="SUPFAM" id="SSF47095">
    <property type="entry name" value="HMG-box"/>
    <property type="match status" value="1"/>
</dbReference>
<evidence type="ECO:0000256" key="3">
    <source>
        <dbReference type="ARBA" id="ARBA00023125"/>
    </source>
</evidence>
<evidence type="ECO:0000313" key="8">
    <source>
        <dbReference type="EMBL" id="KAF2200798.1"/>
    </source>
</evidence>
<feature type="domain" description="HMG box" evidence="7">
    <location>
        <begin position="145"/>
        <end position="212"/>
    </location>
</feature>
<feature type="region of interest" description="Disordered" evidence="6">
    <location>
        <begin position="743"/>
        <end position="767"/>
    </location>
</feature>
<dbReference type="InterPro" id="IPR013761">
    <property type="entry name" value="SAM/pointed_sf"/>
</dbReference>
<dbReference type="OrthoDB" id="1919336at2759"/>
<evidence type="ECO:0000256" key="1">
    <source>
        <dbReference type="ARBA" id="ARBA00004123"/>
    </source>
</evidence>
<dbReference type="Gene3D" id="1.10.30.10">
    <property type="entry name" value="High mobility group box domain"/>
    <property type="match status" value="1"/>
</dbReference>
<dbReference type="InterPro" id="IPR009071">
    <property type="entry name" value="HMG_box_dom"/>
</dbReference>
<keyword evidence="4 5" id="KW-0539">Nucleus</keyword>
<evidence type="ECO:0000259" key="7">
    <source>
        <dbReference type="PROSITE" id="PS50118"/>
    </source>
</evidence>
<name>A0A9P4MV50_9PLEO</name>
<dbReference type="AlphaFoldDB" id="A0A9P4MV50"/>
<feature type="DNA-binding region" description="HMG box" evidence="5">
    <location>
        <begin position="145"/>
        <end position="212"/>
    </location>
</feature>
<comment type="subcellular location">
    <subcellularLocation>
        <location evidence="1">Nucleus</location>
    </subcellularLocation>
</comment>
<evidence type="ECO:0000256" key="4">
    <source>
        <dbReference type="ARBA" id="ARBA00023242"/>
    </source>
</evidence>
<dbReference type="CDD" id="cd12148">
    <property type="entry name" value="fungal_TF_MHR"/>
    <property type="match status" value="1"/>
</dbReference>
<feature type="compositionally biased region" description="Basic and acidic residues" evidence="6">
    <location>
        <begin position="1"/>
        <end position="13"/>
    </location>
</feature>
<dbReference type="GO" id="GO:0003677">
    <property type="term" value="F:DNA binding"/>
    <property type="evidence" value="ECO:0007669"/>
    <property type="project" value="UniProtKB-UniRule"/>
</dbReference>
<dbReference type="GO" id="GO:0046872">
    <property type="term" value="F:metal ion binding"/>
    <property type="evidence" value="ECO:0007669"/>
    <property type="project" value="UniProtKB-KW"/>
</dbReference>
<dbReference type="GO" id="GO:0005634">
    <property type="term" value="C:nucleus"/>
    <property type="evidence" value="ECO:0007669"/>
    <property type="project" value="UniProtKB-SubCell"/>
</dbReference>
<dbReference type="GO" id="GO:0003700">
    <property type="term" value="F:DNA-binding transcription factor activity"/>
    <property type="evidence" value="ECO:0007669"/>
    <property type="project" value="InterPro"/>
</dbReference>
<dbReference type="PANTHER" id="PTHR46910">
    <property type="entry name" value="TRANSCRIPTION FACTOR PDR1"/>
    <property type="match status" value="1"/>
</dbReference>
<sequence>MNAYPLKHEESPREQPLSSPDGEKKKKKKLWDILDRLAMTCYYETLLTNGFESWDHVLDITESDLGQLLFKRGHRRKLQREIANYRQQQAPISATKKQVGIGRNQGSSSLPMAGRKRKPNSGYGPSRQNVQRHYLSPPLVNDDVPSRPEGAYRNFSNAVYTEGTNAQLPFTERVKKITEDWETLPSISKLQSWAEPAEREMKKYQTEADHSHLRSAMPPSHTPFSRRISGFHAQPKPLRKDPKASERSAQNISLLDSAYHAVDVAMVDLMPTLQTRHPTLQRYDATHLPHFDTVLLAVTAFFNNTGSRLFMWSAEEASETISTVFNSTGEPDAYALMDLLAMAAIGSLCDSNCLPKATSESFYLSCLDILNACVEARYLPCMRLLTSLSYYCTLTKPDTAWKLNAAALEIGRLQLIHQAPSAEMDPRYCDHDERRWRKVFRTVIFMQCWFHYGLGLELGHTERDIFDAFPQPTTCDTCIEEIIYTQTSRVGLLASKIASDIRLQSQPSVALIRLHMESLDRWYRELPSAMSLTTLNSDCSEVFSYHQKRSILLVHLLSLAAAVLLHKPVLVAMAKFQVAGIWSLKEKRADCGFYQEYCFSAARQASRIAGLLKQDIDPPRHCWVIIFQSLTACATLLLSSSQKLLNDTGLESVEEDLTGAKKFMDLLAWCGDTEPLSLQYMKKLEPLYDALRSIQAELSGNRRRMSEGVEGEDTEFRYRLSVDGRKLMEQNPDSIQTATYAPEQEQQGEFSMTDSAPYSGAIQGPGSPRMREQLVPIVQQIIGLLINRDGAVHGPNSGLTKGLSTHSAVVL</sequence>
<dbReference type="InterPro" id="IPR001660">
    <property type="entry name" value="SAM"/>
</dbReference>
<feature type="compositionally biased region" description="Polar residues" evidence="6">
    <location>
        <begin position="743"/>
        <end position="756"/>
    </location>
</feature>
<evidence type="ECO:0000313" key="9">
    <source>
        <dbReference type="Proteomes" id="UP000799536"/>
    </source>
</evidence>
<evidence type="ECO:0000256" key="6">
    <source>
        <dbReference type="SAM" id="MobiDB-lite"/>
    </source>
</evidence>
<keyword evidence="9" id="KW-1185">Reference proteome</keyword>
<accession>A0A9P4MV50</accession>
<evidence type="ECO:0000256" key="5">
    <source>
        <dbReference type="PROSITE-ProRule" id="PRU00267"/>
    </source>
</evidence>
<reference evidence="8" key="1">
    <citation type="journal article" date="2020" name="Stud. Mycol.">
        <title>101 Dothideomycetes genomes: a test case for predicting lifestyles and emergence of pathogens.</title>
        <authorList>
            <person name="Haridas S."/>
            <person name="Albert R."/>
            <person name="Binder M."/>
            <person name="Bloem J."/>
            <person name="Labutti K."/>
            <person name="Salamov A."/>
            <person name="Andreopoulos B."/>
            <person name="Baker S."/>
            <person name="Barry K."/>
            <person name="Bills G."/>
            <person name="Bluhm B."/>
            <person name="Cannon C."/>
            <person name="Castanera R."/>
            <person name="Culley D."/>
            <person name="Daum C."/>
            <person name="Ezra D."/>
            <person name="Gonzalez J."/>
            <person name="Henrissat B."/>
            <person name="Kuo A."/>
            <person name="Liang C."/>
            <person name="Lipzen A."/>
            <person name="Lutzoni F."/>
            <person name="Magnuson J."/>
            <person name="Mondo S."/>
            <person name="Nolan M."/>
            <person name="Ohm R."/>
            <person name="Pangilinan J."/>
            <person name="Park H.-J."/>
            <person name="Ramirez L."/>
            <person name="Alfaro M."/>
            <person name="Sun H."/>
            <person name="Tritt A."/>
            <person name="Yoshinaga Y."/>
            <person name="Zwiers L.-H."/>
            <person name="Turgeon B."/>
            <person name="Goodwin S."/>
            <person name="Spatafora J."/>
            <person name="Crous P."/>
            <person name="Grigoriev I."/>
        </authorList>
    </citation>
    <scope>NUCLEOTIDE SEQUENCE</scope>
    <source>
        <strain evidence="8">ATCC 74209</strain>
    </source>
</reference>
<dbReference type="InterPro" id="IPR050987">
    <property type="entry name" value="AtrR-like"/>
</dbReference>
<keyword evidence="3 5" id="KW-0238">DNA-binding</keyword>
<dbReference type="PROSITE" id="PS50118">
    <property type="entry name" value="HMG_BOX_2"/>
    <property type="match status" value="1"/>
</dbReference>
<keyword evidence="2" id="KW-0479">Metal-binding</keyword>
<dbReference type="InterPro" id="IPR036910">
    <property type="entry name" value="HMG_box_dom_sf"/>
</dbReference>
<feature type="region of interest" description="Disordered" evidence="6">
    <location>
        <begin position="1"/>
        <end position="25"/>
    </location>
</feature>
<dbReference type="Pfam" id="PF00536">
    <property type="entry name" value="SAM_1"/>
    <property type="match status" value="1"/>
</dbReference>
<protein>
    <recommendedName>
        <fullName evidence="7">HMG box domain-containing protein</fullName>
    </recommendedName>
</protein>
<feature type="region of interest" description="Disordered" evidence="6">
    <location>
        <begin position="209"/>
        <end position="247"/>
    </location>
</feature>
<dbReference type="Proteomes" id="UP000799536">
    <property type="component" value="Unassembled WGS sequence"/>
</dbReference>
<dbReference type="SUPFAM" id="SSF47769">
    <property type="entry name" value="SAM/Pointed domain"/>
    <property type="match status" value="1"/>
</dbReference>
<comment type="caution">
    <text evidence="8">The sequence shown here is derived from an EMBL/GenBank/DDBJ whole genome shotgun (WGS) entry which is preliminary data.</text>
</comment>
<feature type="region of interest" description="Disordered" evidence="6">
    <location>
        <begin position="88"/>
        <end position="130"/>
    </location>
</feature>
<proteinExistence type="predicted"/>
<dbReference type="PANTHER" id="PTHR46910:SF3">
    <property type="entry name" value="HALOTOLERANCE PROTEIN 9-RELATED"/>
    <property type="match status" value="1"/>
</dbReference>
<gene>
    <name evidence="8" type="ORF">GQ43DRAFT_60889</name>
</gene>
<evidence type="ECO:0000256" key="2">
    <source>
        <dbReference type="ARBA" id="ARBA00022723"/>
    </source>
</evidence>